<dbReference type="Proteomes" id="UP000280298">
    <property type="component" value="Chromosome"/>
</dbReference>
<sequence length="95" mass="10291">MNAPPTEPPSTITENLDHQRAAIAALGHELRALVEATVRTAAPAETLHRMTDDGQHLKVVRARDISEGQSATVGLRSERITPRTPSATRARRSTC</sequence>
<dbReference type="EMBL" id="CP034539">
    <property type="protein sequence ID" value="AZQ38992.1"/>
    <property type="molecule type" value="Genomic_DNA"/>
</dbReference>
<keyword evidence="2" id="KW-1185">Reference proteome</keyword>
<dbReference type="AlphaFoldDB" id="A0A3Q9EZ76"/>
<evidence type="ECO:0000313" key="2">
    <source>
        <dbReference type="Proteomes" id="UP000280298"/>
    </source>
</evidence>
<organism evidence="1 2">
    <name type="scientific">Streptomyces cyaneochromogenes</name>
    <dbReference type="NCBI Taxonomy" id="2496836"/>
    <lineage>
        <taxon>Bacteria</taxon>
        <taxon>Bacillati</taxon>
        <taxon>Actinomycetota</taxon>
        <taxon>Actinomycetes</taxon>
        <taxon>Kitasatosporales</taxon>
        <taxon>Streptomycetaceae</taxon>
        <taxon>Streptomyces</taxon>
    </lineage>
</organism>
<evidence type="ECO:0000313" key="1">
    <source>
        <dbReference type="EMBL" id="AZQ38992.1"/>
    </source>
</evidence>
<dbReference type="OrthoDB" id="9813282at2"/>
<name>A0A3Q9EZ76_9ACTN</name>
<gene>
    <name evidence="1" type="ORF">EJ357_40765</name>
</gene>
<reference evidence="1 2" key="1">
    <citation type="journal article" date="2019" name="Int. J. Syst. Evol. Microbiol.">
        <title>Streptomyces cyaneochromogenes sp. nov., a blue pigment-producing actinomycete from manganese-contaminated soil.</title>
        <authorList>
            <person name="Tang X."/>
            <person name="Zhao J."/>
            <person name="Li K."/>
            <person name="Chen Z."/>
            <person name="Sun Y."/>
            <person name="Gao J."/>
        </authorList>
    </citation>
    <scope>NUCLEOTIDE SEQUENCE [LARGE SCALE GENOMIC DNA]</scope>
    <source>
        <strain evidence="1 2">MK-45</strain>
    </source>
</reference>
<dbReference type="KEGG" id="scya:EJ357_40765"/>
<dbReference type="RefSeq" id="WP_126396842.1">
    <property type="nucleotide sequence ID" value="NZ_CP034539.1"/>
</dbReference>
<proteinExistence type="predicted"/>
<accession>A0A3Q9EZ76</accession>
<protein>
    <submittedName>
        <fullName evidence="1">Uncharacterized protein</fullName>
    </submittedName>
</protein>